<dbReference type="OrthoDB" id="1814103at2"/>
<reference evidence="2 3" key="1">
    <citation type="submission" date="2017-06" db="EMBL/GenBank/DDBJ databases">
        <title>Investigating the central metabolism of Clostridium thermosuccinogenes.</title>
        <authorList>
            <person name="Koendjbiharie J.G."/>
            <person name="van Kranenburg R."/>
        </authorList>
    </citation>
    <scope>NUCLEOTIDE SEQUENCE [LARGE SCALE GENOMIC DNA]</scope>
    <source>
        <strain evidence="2 3">DSM 5806</strain>
    </source>
</reference>
<dbReference type="InterPro" id="IPR012334">
    <property type="entry name" value="Pectin_lyas_fold"/>
</dbReference>
<protein>
    <recommendedName>
        <fullName evidence="1">Rhamnogalacturonase A/B/Epimerase-like pectate lyase domain-containing protein</fullName>
    </recommendedName>
</protein>
<evidence type="ECO:0000313" key="2">
    <source>
        <dbReference type="EMBL" id="PNT99523.1"/>
    </source>
</evidence>
<dbReference type="AlphaFoldDB" id="A0A2K2FL72"/>
<dbReference type="Proteomes" id="UP000236151">
    <property type="component" value="Unassembled WGS sequence"/>
</dbReference>
<dbReference type="Pfam" id="PF12708">
    <property type="entry name" value="Pect-lyase_RHGA_epim"/>
    <property type="match status" value="1"/>
</dbReference>
<evidence type="ECO:0000313" key="3">
    <source>
        <dbReference type="Proteomes" id="UP000236151"/>
    </source>
</evidence>
<gene>
    <name evidence="2" type="ORF">CDQ84_08665</name>
</gene>
<dbReference type="InterPro" id="IPR024535">
    <property type="entry name" value="RHGA/B-epi-like_pectate_lyase"/>
</dbReference>
<dbReference type="EMBL" id="NIOJ01000018">
    <property type="protein sequence ID" value="PNT99523.1"/>
    <property type="molecule type" value="Genomic_DNA"/>
</dbReference>
<name>A0A2K2FL72_9CLOT</name>
<keyword evidence="3" id="KW-1185">Reference proteome</keyword>
<organism evidence="2 3">
    <name type="scientific">Clostridium thermosuccinogenes</name>
    <dbReference type="NCBI Taxonomy" id="84032"/>
    <lineage>
        <taxon>Bacteria</taxon>
        <taxon>Bacillati</taxon>
        <taxon>Bacillota</taxon>
        <taxon>Clostridia</taxon>
        <taxon>Eubacteriales</taxon>
        <taxon>Clostridiaceae</taxon>
        <taxon>Clostridium</taxon>
    </lineage>
</organism>
<proteinExistence type="predicted"/>
<evidence type="ECO:0000259" key="1">
    <source>
        <dbReference type="Pfam" id="PF12708"/>
    </source>
</evidence>
<dbReference type="InterPro" id="IPR011050">
    <property type="entry name" value="Pectin_lyase_fold/virulence"/>
</dbReference>
<comment type="caution">
    <text evidence="2">The sequence shown here is derived from an EMBL/GenBank/DDBJ whole genome shotgun (WGS) entry which is preliminary data.</text>
</comment>
<dbReference type="KEGG" id="cthd:CDO33_14965"/>
<dbReference type="SUPFAM" id="SSF51126">
    <property type="entry name" value="Pectin lyase-like"/>
    <property type="match status" value="1"/>
</dbReference>
<sequence>MPVLRTMQDKNKNIKFPNTIMVSVDDYGAAGDGMTDDHIAIQQALDDVFYAGGGTVYFTPGKIYLTTAAFFVRDYTNIYAYGAIIKAKGTTELLVNQGRGEEPTGYSGHSHIVVEGGTWDCDAADGSTGTNYGQNGISFTHCEDIVIKQVTVLNTAVYHAIEYNACRRSKILNCTLMGFKRGNADKEAIQLDVALKNSGNKAWDGTVCHDIEISGCICKASERLPAHPIFVGSHTTYENNYYTGIIVKDNVVDSGCGISCYYWENCIISGNIITGKGVGIETKYSNNIIITDNIFGGSIHYRL</sequence>
<dbReference type="Gene3D" id="2.160.20.10">
    <property type="entry name" value="Single-stranded right-handed beta-helix, Pectin lyase-like"/>
    <property type="match status" value="1"/>
</dbReference>
<dbReference type="RefSeq" id="WP_103081339.1">
    <property type="nucleotide sequence ID" value="NZ_CP021850.1"/>
</dbReference>
<accession>A0A2K2FL72</accession>
<feature type="domain" description="Rhamnogalacturonase A/B/Epimerase-like pectate lyase" evidence="1">
    <location>
        <begin position="22"/>
        <end position="247"/>
    </location>
</feature>